<comment type="similarity">
    <text evidence="11">Belongs to the ApbE family.</text>
</comment>
<dbReference type="EC" id="2.7.1.180" evidence="2 11"/>
<evidence type="ECO:0000256" key="6">
    <source>
        <dbReference type="ARBA" id="ARBA00022723"/>
    </source>
</evidence>
<evidence type="ECO:0000256" key="7">
    <source>
        <dbReference type="ARBA" id="ARBA00022827"/>
    </source>
</evidence>
<keyword evidence="13" id="KW-1185">Reference proteome</keyword>
<proteinExistence type="inferred from homology"/>
<keyword evidence="4 11" id="KW-0285">Flavoprotein</keyword>
<organism evidence="12 13">
    <name type="scientific">Lapidilactobacillus gannanensis</name>
    <dbReference type="NCBI Taxonomy" id="2486002"/>
    <lineage>
        <taxon>Bacteria</taxon>
        <taxon>Bacillati</taxon>
        <taxon>Bacillota</taxon>
        <taxon>Bacilli</taxon>
        <taxon>Lactobacillales</taxon>
        <taxon>Lactobacillaceae</taxon>
        <taxon>Lapidilactobacillus</taxon>
    </lineage>
</organism>
<sequence length="308" mass="34235">MLTTRKVYLMGTVITVSLIHPQATLLLTEVERRLRIYEHRFSANDPTSELRVLTTNAGRQWTAVNSELFELIALGKAYSLLPNNNLNIALGPLVQQWRIGFSDAHVPDEMTIKNALTLTDPHKIELDQQHQMVYLAVAGMTLDLGSLAKGYIADLLADYLRQQGVSQALINLGGNVVTIGTNSEQQPWQIGLRDPQGDQQQFIGTVALSNQSLVTSGIYERQLQINGQHYHHIFDKQTGYPISSELASISIRSAQSVTGELWTTMLFGKSTTEILRIIATIPDLECCLINRNGQVYQSENFGLVTNSN</sequence>
<comment type="cofactor">
    <cofactor evidence="1">
        <name>Mg(2+)</name>
        <dbReference type="ChEBI" id="CHEBI:18420"/>
    </cofactor>
</comment>
<dbReference type="InterPro" id="IPR003374">
    <property type="entry name" value="ApbE-like_sf"/>
</dbReference>
<gene>
    <name evidence="12" type="ORF">ACFQ4R_00430</name>
</gene>
<name>A0ABW4BJQ8_9LACO</name>
<evidence type="ECO:0000256" key="11">
    <source>
        <dbReference type="PIRNR" id="PIRNR006268"/>
    </source>
</evidence>
<dbReference type="Gene3D" id="3.10.520.10">
    <property type="entry name" value="ApbE-like domains"/>
    <property type="match status" value="1"/>
</dbReference>
<dbReference type="GO" id="GO:0016740">
    <property type="term" value="F:transferase activity"/>
    <property type="evidence" value="ECO:0007669"/>
    <property type="project" value="UniProtKB-KW"/>
</dbReference>
<comment type="caution">
    <text evidence="12">The sequence shown here is derived from an EMBL/GenBank/DDBJ whole genome shotgun (WGS) entry which is preliminary data.</text>
</comment>
<dbReference type="PIRSF" id="PIRSF006268">
    <property type="entry name" value="ApbE"/>
    <property type="match status" value="1"/>
</dbReference>
<dbReference type="PANTHER" id="PTHR30040:SF2">
    <property type="entry name" value="FAD:PROTEIN FMN TRANSFERASE"/>
    <property type="match status" value="1"/>
</dbReference>
<evidence type="ECO:0000256" key="1">
    <source>
        <dbReference type="ARBA" id="ARBA00001946"/>
    </source>
</evidence>
<dbReference type="RefSeq" id="WP_125648450.1">
    <property type="nucleotide sequence ID" value="NZ_JBHTOH010000006.1"/>
</dbReference>
<evidence type="ECO:0000256" key="8">
    <source>
        <dbReference type="ARBA" id="ARBA00022842"/>
    </source>
</evidence>
<dbReference type="EMBL" id="JBHTOH010000006">
    <property type="protein sequence ID" value="MFD1410098.1"/>
    <property type="molecule type" value="Genomic_DNA"/>
</dbReference>
<evidence type="ECO:0000256" key="3">
    <source>
        <dbReference type="ARBA" id="ARBA00016337"/>
    </source>
</evidence>
<evidence type="ECO:0000256" key="2">
    <source>
        <dbReference type="ARBA" id="ARBA00011955"/>
    </source>
</evidence>
<evidence type="ECO:0000256" key="5">
    <source>
        <dbReference type="ARBA" id="ARBA00022679"/>
    </source>
</evidence>
<keyword evidence="5 11" id="KW-0808">Transferase</keyword>
<keyword evidence="7 11" id="KW-0274">FAD</keyword>
<evidence type="ECO:0000256" key="9">
    <source>
        <dbReference type="ARBA" id="ARBA00031306"/>
    </source>
</evidence>
<evidence type="ECO:0000313" key="12">
    <source>
        <dbReference type="EMBL" id="MFD1410098.1"/>
    </source>
</evidence>
<reference evidence="13" key="1">
    <citation type="journal article" date="2019" name="Int. J. Syst. Evol. Microbiol.">
        <title>The Global Catalogue of Microorganisms (GCM) 10K type strain sequencing project: providing services to taxonomists for standard genome sequencing and annotation.</title>
        <authorList>
            <consortium name="The Broad Institute Genomics Platform"/>
            <consortium name="The Broad Institute Genome Sequencing Center for Infectious Disease"/>
            <person name="Wu L."/>
            <person name="Ma J."/>
        </authorList>
    </citation>
    <scope>NUCLEOTIDE SEQUENCE [LARGE SCALE GENOMIC DNA]</scope>
    <source>
        <strain evidence="13">CCM 8937</strain>
    </source>
</reference>
<dbReference type="PANTHER" id="PTHR30040">
    <property type="entry name" value="THIAMINE BIOSYNTHESIS LIPOPROTEIN APBE"/>
    <property type="match status" value="1"/>
</dbReference>
<dbReference type="Pfam" id="PF02424">
    <property type="entry name" value="ApbE"/>
    <property type="match status" value="1"/>
</dbReference>
<evidence type="ECO:0000256" key="10">
    <source>
        <dbReference type="ARBA" id="ARBA00048540"/>
    </source>
</evidence>
<evidence type="ECO:0000313" key="13">
    <source>
        <dbReference type="Proteomes" id="UP001597191"/>
    </source>
</evidence>
<dbReference type="InterPro" id="IPR024932">
    <property type="entry name" value="ApbE"/>
</dbReference>
<comment type="catalytic activity">
    <reaction evidence="10 11">
        <text>L-threonyl-[protein] + FAD = FMN-L-threonyl-[protein] + AMP + H(+)</text>
        <dbReference type="Rhea" id="RHEA:36847"/>
        <dbReference type="Rhea" id="RHEA-COMP:11060"/>
        <dbReference type="Rhea" id="RHEA-COMP:11061"/>
        <dbReference type="ChEBI" id="CHEBI:15378"/>
        <dbReference type="ChEBI" id="CHEBI:30013"/>
        <dbReference type="ChEBI" id="CHEBI:57692"/>
        <dbReference type="ChEBI" id="CHEBI:74257"/>
        <dbReference type="ChEBI" id="CHEBI:456215"/>
        <dbReference type="EC" id="2.7.1.180"/>
    </reaction>
</comment>
<dbReference type="Proteomes" id="UP001597191">
    <property type="component" value="Unassembled WGS sequence"/>
</dbReference>
<evidence type="ECO:0000256" key="4">
    <source>
        <dbReference type="ARBA" id="ARBA00022630"/>
    </source>
</evidence>
<protein>
    <recommendedName>
        <fullName evidence="3 11">FAD:protein FMN transferase</fullName>
        <ecNumber evidence="2 11">2.7.1.180</ecNumber>
    </recommendedName>
    <alternativeName>
        <fullName evidence="9 11">Flavin transferase</fullName>
    </alternativeName>
</protein>
<accession>A0ABW4BJQ8</accession>
<keyword evidence="6 11" id="KW-0479">Metal-binding</keyword>
<dbReference type="SUPFAM" id="SSF143631">
    <property type="entry name" value="ApbE-like"/>
    <property type="match status" value="1"/>
</dbReference>
<keyword evidence="8 11" id="KW-0460">Magnesium</keyword>